<gene>
    <name evidence="1" type="primary">Necator_chrX.g23500</name>
    <name evidence="1" type="ORF">RB195_023336</name>
</gene>
<reference evidence="1 2" key="1">
    <citation type="submission" date="2023-08" db="EMBL/GenBank/DDBJ databases">
        <title>A Necator americanus chromosomal reference genome.</title>
        <authorList>
            <person name="Ilik V."/>
            <person name="Petrzelkova K.J."/>
            <person name="Pardy F."/>
            <person name="Fuh T."/>
            <person name="Niatou-Singa F.S."/>
            <person name="Gouil Q."/>
            <person name="Baker L."/>
            <person name="Ritchie M.E."/>
            <person name="Jex A.R."/>
            <person name="Gazzola D."/>
            <person name="Li H."/>
            <person name="Toshio Fujiwara R."/>
            <person name="Zhan B."/>
            <person name="Aroian R.V."/>
            <person name="Pafco B."/>
            <person name="Schwarz E.M."/>
        </authorList>
    </citation>
    <scope>NUCLEOTIDE SEQUENCE [LARGE SCALE GENOMIC DNA]</scope>
    <source>
        <strain evidence="1 2">Aroian</strain>
        <tissue evidence="1">Whole animal</tissue>
    </source>
</reference>
<dbReference type="EMBL" id="JAVFWL010000006">
    <property type="protein sequence ID" value="KAK6762569.1"/>
    <property type="molecule type" value="Genomic_DNA"/>
</dbReference>
<evidence type="ECO:0000313" key="2">
    <source>
        <dbReference type="Proteomes" id="UP001303046"/>
    </source>
</evidence>
<sequence length="74" mass="8786">MARQPKAMAPWIHAGFVRRTLQPHRCGCLAEWSKVIYITSIYIQYRRHEDFCTIWGPTNTSHVHCRRVHIKIVL</sequence>
<comment type="caution">
    <text evidence="1">The sequence shown here is derived from an EMBL/GenBank/DDBJ whole genome shotgun (WGS) entry which is preliminary data.</text>
</comment>
<proteinExistence type="predicted"/>
<keyword evidence="2" id="KW-1185">Reference proteome</keyword>
<accession>A0ABR1EIQ7</accession>
<name>A0ABR1EIQ7_NECAM</name>
<organism evidence="1 2">
    <name type="scientific">Necator americanus</name>
    <name type="common">Human hookworm</name>
    <dbReference type="NCBI Taxonomy" id="51031"/>
    <lineage>
        <taxon>Eukaryota</taxon>
        <taxon>Metazoa</taxon>
        <taxon>Ecdysozoa</taxon>
        <taxon>Nematoda</taxon>
        <taxon>Chromadorea</taxon>
        <taxon>Rhabditida</taxon>
        <taxon>Rhabditina</taxon>
        <taxon>Rhabditomorpha</taxon>
        <taxon>Strongyloidea</taxon>
        <taxon>Ancylostomatidae</taxon>
        <taxon>Bunostominae</taxon>
        <taxon>Necator</taxon>
    </lineage>
</organism>
<dbReference type="Proteomes" id="UP001303046">
    <property type="component" value="Unassembled WGS sequence"/>
</dbReference>
<evidence type="ECO:0000313" key="1">
    <source>
        <dbReference type="EMBL" id="KAK6762569.1"/>
    </source>
</evidence>
<protein>
    <submittedName>
        <fullName evidence="1">Uncharacterized protein</fullName>
    </submittedName>
</protein>